<evidence type="ECO:0000313" key="2">
    <source>
        <dbReference type="Proteomes" id="UP000001940"/>
    </source>
</evidence>
<gene>
    <name evidence="1" type="ORF">CELE_K08F11.1</name>
    <name evidence="1 3" type="ORF">K08F11.1</name>
</gene>
<evidence type="ECO:0000313" key="3">
    <source>
        <dbReference type="WormBase" id="K08F11.1a"/>
    </source>
</evidence>
<dbReference type="UCSC" id="K08F11.1">
    <property type="organism name" value="c. elegans"/>
</dbReference>
<evidence type="ECO:0000313" key="1">
    <source>
        <dbReference type="EMBL" id="CCD68721.1"/>
    </source>
</evidence>
<dbReference type="Bgee" id="WBGene00019541">
    <property type="expression patterns" value="Expressed in embryo and 3 other cell types or tissues"/>
</dbReference>
<reference evidence="1 2" key="1">
    <citation type="journal article" date="1998" name="Science">
        <title>Genome sequence of the nematode C. elegans: a platform for investigating biology.</title>
        <authorList>
            <consortium name="The C. elegans sequencing consortium"/>
            <person name="Sulson J.E."/>
            <person name="Waterston R."/>
        </authorList>
    </citation>
    <scope>NUCLEOTIDE SEQUENCE [LARGE SCALE GENOMIC DNA]</scope>
    <source>
        <strain evidence="1 2">Bristol N2</strain>
    </source>
</reference>
<keyword evidence="2" id="KW-1185">Reference proteome</keyword>
<dbReference type="GeneID" id="187169"/>
<dbReference type="AlphaFoldDB" id="Q94265"/>
<protein>
    <submittedName>
        <fullName evidence="1">Lipoprotein</fullName>
    </submittedName>
</protein>
<proteinExistence type="predicted"/>
<dbReference type="EMBL" id="BX284604">
    <property type="protein sequence ID" value="CCD68721.1"/>
    <property type="molecule type" value="Genomic_DNA"/>
</dbReference>
<accession>Q94265</accession>
<dbReference type="Proteomes" id="UP000001940">
    <property type="component" value="Chromosome IV"/>
</dbReference>
<dbReference type="HOGENOM" id="CLU_1898091_0_0_1"/>
<dbReference type="AGR" id="WB:WBGene00019541"/>
<dbReference type="RefSeq" id="NP_500622.1">
    <property type="nucleotide sequence ID" value="NM_068221.1"/>
</dbReference>
<sequence length="134" mass="14719">MRGDSCLPKIEKSNFASGESNTMYSEKLSIRNCLITIRNCLIVSQTGPKRSLRPGFSIAACLDLVQNVFGIVQAWPNDLMDRTSMIQVTTDFNAGWVAARNEANVAQLDALRGQADNIDSMAKKCFGRSTAQNK</sequence>
<dbReference type="PIR" id="T30024">
    <property type="entry name" value="T30024"/>
</dbReference>
<dbReference type="WormBase" id="K08F11.1a">
    <property type="protein sequence ID" value="CE11950"/>
    <property type="gene ID" value="WBGene00019541"/>
</dbReference>
<dbReference type="CTD" id="187169"/>
<dbReference type="PaxDb" id="6239-K08F11.1a"/>
<keyword evidence="1" id="KW-0449">Lipoprotein</keyword>
<dbReference type="InParanoid" id="Q94265"/>
<organism evidence="1 2">
    <name type="scientific">Caenorhabditis elegans</name>
    <dbReference type="NCBI Taxonomy" id="6239"/>
    <lineage>
        <taxon>Eukaryota</taxon>
        <taxon>Metazoa</taxon>
        <taxon>Ecdysozoa</taxon>
        <taxon>Nematoda</taxon>
        <taxon>Chromadorea</taxon>
        <taxon>Rhabditida</taxon>
        <taxon>Rhabditina</taxon>
        <taxon>Rhabditomorpha</taxon>
        <taxon>Rhabditoidea</taxon>
        <taxon>Rhabditidae</taxon>
        <taxon>Peloderinae</taxon>
        <taxon>Caenorhabditis</taxon>
    </lineage>
</organism>
<name>Q94265_CAEEL</name>
<dbReference type="ExpressionAtlas" id="Q94265">
    <property type="expression patterns" value="baseline and differential"/>
</dbReference>